<name>A0A9X2KHJ3_9MICC</name>
<gene>
    <name evidence="2" type="ORF">NBM05_02745</name>
</gene>
<evidence type="ECO:0000259" key="1">
    <source>
        <dbReference type="Pfam" id="PF13338"/>
    </source>
</evidence>
<dbReference type="EMBL" id="JANAFB010000004">
    <property type="protein sequence ID" value="MCP3424975.1"/>
    <property type="molecule type" value="Genomic_DNA"/>
</dbReference>
<dbReference type="AlphaFoldDB" id="A0A9X2KHJ3"/>
<dbReference type="InterPro" id="IPR025159">
    <property type="entry name" value="AbiEi_N"/>
</dbReference>
<proteinExistence type="predicted"/>
<dbReference type="Proteomes" id="UP001139502">
    <property type="component" value="Unassembled WGS sequence"/>
</dbReference>
<evidence type="ECO:0000313" key="3">
    <source>
        <dbReference type="Proteomes" id="UP001139502"/>
    </source>
</evidence>
<evidence type="ECO:0000313" key="2">
    <source>
        <dbReference type="EMBL" id="MCP3424975.1"/>
    </source>
</evidence>
<organism evidence="2 3">
    <name type="scientific">Rothia santali</name>
    <dbReference type="NCBI Taxonomy" id="2949643"/>
    <lineage>
        <taxon>Bacteria</taxon>
        <taxon>Bacillati</taxon>
        <taxon>Actinomycetota</taxon>
        <taxon>Actinomycetes</taxon>
        <taxon>Micrococcales</taxon>
        <taxon>Micrococcaceae</taxon>
        <taxon>Rothia</taxon>
    </lineage>
</organism>
<reference evidence="2" key="1">
    <citation type="submission" date="2022-06" db="EMBL/GenBank/DDBJ databases">
        <title>Rothia sp. isolated from sandalwood seedling.</title>
        <authorList>
            <person name="Tuikhar N."/>
            <person name="Kirdat K."/>
            <person name="Thorat V."/>
            <person name="Swetha P."/>
            <person name="Padma S."/>
            <person name="Sundararaj R."/>
            <person name="Yadav A."/>
        </authorList>
    </citation>
    <scope>NUCLEOTIDE SEQUENCE</scope>
    <source>
        <strain evidence="2">AR01</strain>
    </source>
</reference>
<feature type="domain" description="AbiEi antitoxin N-terminal" evidence="1">
    <location>
        <begin position="17"/>
        <end position="56"/>
    </location>
</feature>
<sequence length="304" mass="31972">MKSIQALTVLEELGGAQWGLVTSAQAVSRGVDRVTLGRLADRGAVQRLRHGVYALPSAGSGPLQDVRAAWLATGPSLDADERALGEPEVVVSHLSAAVAHGLGDLLASHHHFTSPVRRQTSQLDVRFHRSSLVAGDWVLLDGLPVTSVVRTVADLVRDGIDVDHLAPVLRDALQVAPGTYGALAEALSPAAAMYGHGSGEDLVASCLRSAGLPETAQDVLEHQSEAWGRAIASQVQRSIEPSLRQAFQQVALASPATADQVTDACAALIASSFWDALRDLEGQGNPLLYIAESPGHGGRRAPRR</sequence>
<accession>A0A9X2KHJ3</accession>
<keyword evidence="3" id="KW-1185">Reference proteome</keyword>
<protein>
    <submittedName>
        <fullName evidence="2">Type IV toxin-antitoxin system AbiEi family antitoxin domain-containing protein</fullName>
    </submittedName>
</protein>
<dbReference type="Pfam" id="PF13338">
    <property type="entry name" value="AbiEi_4"/>
    <property type="match status" value="1"/>
</dbReference>
<dbReference type="RefSeq" id="WP_254164950.1">
    <property type="nucleotide sequence ID" value="NZ_JANAFB010000004.1"/>
</dbReference>
<comment type="caution">
    <text evidence="2">The sequence shown here is derived from an EMBL/GenBank/DDBJ whole genome shotgun (WGS) entry which is preliminary data.</text>
</comment>